<accession>A0A9X1WTJ3</accession>
<organism evidence="2 3">
    <name type="scientific">Paenibacillus mangrovi</name>
    <dbReference type="NCBI Taxonomy" id="2931978"/>
    <lineage>
        <taxon>Bacteria</taxon>
        <taxon>Bacillati</taxon>
        <taxon>Bacillota</taxon>
        <taxon>Bacilli</taxon>
        <taxon>Bacillales</taxon>
        <taxon>Paenibacillaceae</taxon>
        <taxon>Paenibacillus</taxon>
    </lineage>
</organism>
<reference evidence="2" key="1">
    <citation type="submission" date="2022-04" db="EMBL/GenBank/DDBJ databases">
        <title>Paenibacillus mangrovi sp. nov., a novel endophytic bacterium isolated from bark of Kandelia candel.</title>
        <authorList>
            <person name="Tuo L."/>
        </authorList>
    </citation>
    <scope>NUCLEOTIDE SEQUENCE</scope>
    <source>
        <strain evidence="2">KQZ6P-2</strain>
    </source>
</reference>
<keyword evidence="3" id="KW-1185">Reference proteome</keyword>
<dbReference type="Proteomes" id="UP001139347">
    <property type="component" value="Unassembled WGS sequence"/>
</dbReference>
<dbReference type="InterPro" id="IPR012854">
    <property type="entry name" value="Cu_amine_oxidase-like_N"/>
</dbReference>
<evidence type="ECO:0000313" key="2">
    <source>
        <dbReference type="EMBL" id="MCJ8014814.1"/>
    </source>
</evidence>
<gene>
    <name evidence="2" type="ORF">MUG84_24325</name>
</gene>
<evidence type="ECO:0000259" key="1">
    <source>
        <dbReference type="Pfam" id="PF07833"/>
    </source>
</evidence>
<dbReference type="EMBL" id="JALIRP010000015">
    <property type="protein sequence ID" value="MCJ8014814.1"/>
    <property type="molecule type" value="Genomic_DNA"/>
</dbReference>
<dbReference type="InterPro" id="IPR036582">
    <property type="entry name" value="Mao_N_sf"/>
</dbReference>
<feature type="domain" description="Copper amine oxidase-like N-terminal" evidence="1">
    <location>
        <begin position="31"/>
        <end position="140"/>
    </location>
</feature>
<proteinExistence type="predicted"/>
<dbReference type="RefSeq" id="WP_244730213.1">
    <property type="nucleotide sequence ID" value="NZ_JALIRP010000015.1"/>
</dbReference>
<comment type="caution">
    <text evidence="2">The sequence shown here is derived from an EMBL/GenBank/DDBJ whole genome shotgun (WGS) entry which is preliminary data.</text>
</comment>
<dbReference type="SUPFAM" id="SSF55383">
    <property type="entry name" value="Copper amine oxidase, domain N"/>
    <property type="match status" value="1"/>
</dbReference>
<name>A0A9X1WTJ3_9BACL</name>
<dbReference type="Gene3D" id="3.30.457.10">
    <property type="entry name" value="Copper amine oxidase-like, N-terminal domain"/>
    <property type="match status" value="1"/>
</dbReference>
<dbReference type="AlphaFoldDB" id="A0A9X1WTJ3"/>
<protein>
    <submittedName>
        <fullName evidence="2">Copper amine oxidase N-terminal domain-containing protein</fullName>
    </submittedName>
</protein>
<sequence>MKKLKITFTLFLLIYLLVPTLTYAALPLRVVVDGERVLFPDAQPFVDASNRVQVPIRFVSEALGAEVGWDNETRTATLKQGKKTMTLVVGKKEYDLDGKKQSMDSTAMLKDTRTFVPLRFVSEGLGATLKYDKTINTVYISTPEYTGSTGDDKVIIKDMYGFKVALFTGSELNIDRGDYDEYGTKNRALLILGLAKDRVNGNYEMQIQEVEDILRQKIKSDTVDDIMKYIRKEKNLEEQEVKWFNDETYRVRVIALPSGDTGVGIWYQ</sequence>
<evidence type="ECO:0000313" key="3">
    <source>
        <dbReference type="Proteomes" id="UP001139347"/>
    </source>
</evidence>
<dbReference type="Pfam" id="PF07833">
    <property type="entry name" value="Cu_amine_oxidN1"/>
    <property type="match status" value="1"/>
</dbReference>